<keyword evidence="5 7" id="KW-0443">Lipid metabolism</keyword>
<proteinExistence type="inferred from homology"/>
<keyword evidence="6" id="KW-0325">Glycoprotein</keyword>
<evidence type="ECO:0000256" key="2">
    <source>
        <dbReference type="ARBA" id="ARBA00022729"/>
    </source>
</evidence>
<reference evidence="8 9" key="1">
    <citation type="journal article" date="2022" name="Allergy">
        <title>Genome assembly and annotation of Periplaneta americana reveal a comprehensive cockroach allergen profile.</title>
        <authorList>
            <person name="Wang L."/>
            <person name="Xiong Q."/>
            <person name="Saelim N."/>
            <person name="Wang L."/>
            <person name="Nong W."/>
            <person name="Wan A.T."/>
            <person name="Shi M."/>
            <person name="Liu X."/>
            <person name="Cao Q."/>
            <person name="Hui J.H.L."/>
            <person name="Sookrung N."/>
            <person name="Leung T.F."/>
            <person name="Tungtrongchitr A."/>
            <person name="Tsui S.K.W."/>
        </authorList>
    </citation>
    <scope>NUCLEOTIDE SEQUENCE [LARGE SCALE GENOMIC DNA]</scope>
    <source>
        <strain evidence="8">PWHHKU_190912</strain>
    </source>
</reference>
<keyword evidence="4 7" id="KW-0442">Lipid degradation</keyword>
<keyword evidence="2" id="KW-0732">Signal</keyword>
<protein>
    <recommendedName>
        <fullName evidence="7">Phospholipase B-like</fullName>
        <ecNumber evidence="7">3.1.1.-</ecNumber>
    </recommendedName>
</protein>
<evidence type="ECO:0000256" key="4">
    <source>
        <dbReference type="ARBA" id="ARBA00022963"/>
    </source>
</evidence>
<comment type="function">
    <text evidence="7">Putative phospholipase.</text>
</comment>
<organism evidence="8 9">
    <name type="scientific">Periplaneta americana</name>
    <name type="common">American cockroach</name>
    <name type="synonym">Blatta americana</name>
    <dbReference type="NCBI Taxonomy" id="6978"/>
    <lineage>
        <taxon>Eukaryota</taxon>
        <taxon>Metazoa</taxon>
        <taxon>Ecdysozoa</taxon>
        <taxon>Arthropoda</taxon>
        <taxon>Hexapoda</taxon>
        <taxon>Insecta</taxon>
        <taxon>Pterygota</taxon>
        <taxon>Neoptera</taxon>
        <taxon>Polyneoptera</taxon>
        <taxon>Dictyoptera</taxon>
        <taxon>Blattodea</taxon>
        <taxon>Blattoidea</taxon>
        <taxon>Blattidae</taxon>
        <taxon>Blattinae</taxon>
        <taxon>Periplaneta</taxon>
    </lineage>
</organism>
<dbReference type="InterPro" id="IPR007000">
    <property type="entry name" value="PLipase_B-like"/>
</dbReference>
<sequence>MSWHGACASGTSRVLSVASLHWLKLDVPILAPAEFEVRWMNIQGDLEDLVAAFDSDNPNIREPSIVPGSGSCAALIKIIPNPFDLYTAHSTCSSYQSMLRLQKKYIFPFRVLGNTSRVIPGFAMSFSSYPGRIQSGDDFYITSEKLTILRTTTGNNNHSLYQHVVPERQMLAQFRAVIAGRLADCGRCWCKLFSQYNSGTCNSQWMVVDYKLFEIQARTSELSKHLLWVLEQLPGYIRYEDNTHILNEQSYWPSYSIPYFSDIFKLGANAKLVEQYGSWFTYENNPRALIFRRDHRGVVNAARMMSFMRSNNYTQDSLSRCNCTPGHNAALAVAPRGDLNPVDGRYPLASLGFRLHGATDMKLTTTNLVSSFQFIAYAGPAYNKNIPPFTWTSVPSEHAKHLGQPDVWQFGPVLHRWDWN</sequence>
<gene>
    <name evidence="8" type="ORF">ANN_15089</name>
</gene>
<evidence type="ECO:0000256" key="6">
    <source>
        <dbReference type="ARBA" id="ARBA00023180"/>
    </source>
</evidence>
<dbReference type="Pfam" id="PF04916">
    <property type="entry name" value="Phospholip_B"/>
    <property type="match status" value="1"/>
</dbReference>
<accession>A0ABQ8SZP8</accession>
<keyword evidence="9" id="KW-1185">Reference proteome</keyword>
<dbReference type="EC" id="3.1.1.-" evidence="7"/>
<evidence type="ECO:0000256" key="1">
    <source>
        <dbReference type="ARBA" id="ARBA00007835"/>
    </source>
</evidence>
<dbReference type="Proteomes" id="UP001148838">
    <property type="component" value="Unassembled WGS sequence"/>
</dbReference>
<evidence type="ECO:0000313" key="9">
    <source>
        <dbReference type="Proteomes" id="UP001148838"/>
    </source>
</evidence>
<evidence type="ECO:0000256" key="7">
    <source>
        <dbReference type="RuleBase" id="RU364138"/>
    </source>
</evidence>
<dbReference type="EMBL" id="JAJSOF020000019">
    <property type="protein sequence ID" value="KAJ4439132.1"/>
    <property type="molecule type" value="Genomic_DNA"/>
</dbReference>
<comment type="similarity">
    <text evidence="1 7">Belongs to the phospholipase B-like family.</text>
</comment>
<dbReference type="Gene3D" id="3.60.60.30">
    <property type="match status" value="1"/>
</dbReference>
<dbReference type="PANTHER" id="PTHR12370">
    <property type="entry name" value="PHOSPHOLIPASE B-RELATED"/>
    <property type="match status" value="1"/>
</dbReference>
<evidence type="ECO:0000313" key="8">
    <source>
        <dbReference type="EMBL" id="KAJ4439132.1"/>
    </source>
</evidence>
<comment type="caution">
    <text evidence="8">The sequence shown here is derived from an EMBL/GenBank/DDBJ whole genome shotgun (WGS) entry which is preliminary data.</text>
</comment>
<evidence type="ECO:0000256" key="3">
    <source>
        <dbReference type="ARBA" id="ARBA00022801"/>
    </source>
</evidence>
<dbReference type="PANTHER" id="PTHR12370:SF3">
    <property type="entry name" value="PHOSPHOLIPASE B-LIKE 2-RELATED"/>
    <property type="match status" value="1"/>
</dbReference>
<keyword evidence="3 7" id="KW-0378">Hydrolase</keyword>
<evidence type="ECO:0000256" key="5">
    <source>
        <dbReference type="ARBA" id="ARBA00023098"/>
    </source>
</evidence>
<name>A0ABQ8SZP8_PERAM</name>